<keyword evidence="2" id="KW-1185">Reference proteome</keyword>
<dbReference type="GO" id="GO:0032259">
    <property type="term" value="P:methylation"/>
    <property type="evidence" value="ECO:0007669"/>
    <property type="project" value="UniProtKB-KW"/>
</dbReference>
<dbReference type="EMBL" id="FONH01000003">
    <property type="protein sequence ID" value="SFE58591.1"/>
    <property type="molecule type" value="Genomic_DNA"/>
</dbReference>
<evidence type="ECO:0000313" key="2">
    <source>
        <dbReference type="Proteomes" id="UP000199477"/>
    </source>
</evidence>
<dbReference type="InterPro" id="IPR029063">
    <property type="entry name" value="SAM-dependent_MTases_sf"/>
</dbReference>
<dbReference type="AlphaFoldDB" id="A0A1I2BR26"/>
<evidence type="ECO:0000313" key="1">
    <source>
        <dbReference type="EMBL" id="SFE58591.1"/>
    </source>
</evidence>
<accession>A0A1I2BR26</accession>
<dbReference type="Proteomes" id="UP000199477">
    <property type="component" value="Unassembled WGS sequence"/>
</dbReference>
<protein>
    <submittedName>
        <fullName evidence="1">Methyltransferase, FkbM family</fullName>
    </submittedName>
</protein>
<gene>
    <name evidence="1" type="ORF">SAMN02799615_01237</name>
</gene>
<name>A0A1I2BR26_9GAMM</name>
<sequence length="254" mass="27442">MNAFNPSAQEATAPLLWTVRYGVVSAIASTHPAVRSLQMYGEWGEAEIDLLSTVIQDGQTVLQFGGEFGAQTLWLARVVGAKGCVHVAEPARIGFQQLCASVALNGLTNVYTVNQWLGQRGGSAGLGTLPGAQHFQGDAAEQVKLGTVDELGLDSLHLLKINAPGTAVQLLDGAVETIRRCRPILYFRLEPEQAVSEVKLVKELGYRCWSHAPHMYNPENALGQAENIFPGRVHQNLIAVPVESGTVFEQLMEV</sequence>
<organism evidence="1 2">
    <name type="scientific">Dyella marensis</name>
    <dbReference type="NCBI Taxonomy" id="500610"/>
    <lineage>
        <taxon>Bacteria</taxon>
        <taxon>Pseudomonadati</taxon>
        <taxon>Pseudomonadota</taxon>
        <taxon>Gammaproteobacteria</taxon>
        <taxon>Lysobacterales</taxon>
        <taxon>Rhodanobacteraceae</taxon>
        <taxon>Dyella</taxon>
    </lineage>
</organism>
<dbReference type="RefSeq" id="WP_026636006.1">
    <property type="nucleotide sequence ID" value="NZ_FONH01000003.1"/>
</dbReference>
<dbReference type="STRING" id="500610.SAMN02799615_01237"/>
<dbReference type="SUPFAM" id="SSF53335">
    <property type="entry name" value="S-adenosyl-L-methionine-dependent methyltransferases"/>
    <property type="match status" value="1"/>
</dbReference>
<keyword evidence="1" id="KW-0808">Transferase</keyword>
<dbReference type="GO" id="GO:0008168">
    <property type="term" value="F:methyltransferase activity"/>
    <property type="evidence" value="ECO:0007669"/>
    <property type="project" value="UniProtKB-KW"/>
</dbReference>
<reference evidence="2" key="1">
    <citation type="submission" date="2016-10" db="EMBL/GenBank/DDBJ databases">
        <authorList>
            <person name="Varghese N."/>
            <person name="Submissions S."/>
        </authorList>
    </citation>
    <scope>NUCLEOTIDE SEQUENCE [LARGE SCALE GENOMIC DNA]</scope>
    <source>
        <strain evidence="2">UNC178MFTsu3.1</strain>
    </source>
</reference>
<dbReference type="Gene3D" id="3.40.50.150">
    <property type="entry name" value="Vaccinia Virus protein VP39"/>
    <property type="match status" value="1"/>
</dbReference>
<keyword evidence="1" id="KW-0489">Methyltransferase</keyword>
<proteinExistence type="predicted"/>